<organism evidence="11 12">
    <name type="scientific">Prorocentrum cordatum</name>
    <dbReference type="NCBI Taxonomy" id="2364126"/>
    <lineage>
        <taxon>Eukaryota</taxon>
        <taxon>Sar</taxon>
        <taxon>Alveolata</taxon>
        <taxon>Dinophyceae</taxon>
        <taxon>Prorocentrales</taxon>
        <taxon>Prorocentraceae</taxon>
        <taxon>Prorocentrum</taxon>
    </lineage>
</organism>
<keyword evidence="6 9" id="KW-1133">Transmembrane helix</keyword>
<proteinExistence type="inferred from homology"/>
<dbReference type="EMBL" id="CAUYUJ010018018">
    <property type="protein sequence ID" value="CAK0879932.1"/>
    <property type="molecule type" value="Genomic_DNA"/>
</dbReference>
<feature type="transmembrane region" description="Helical" evidence="9">
    <location>
        <begin position="238"/>
        <end position="256"/>
    </location>
</feature>
<dbReference type="PANTHER" id="PTHR43302">
    <property type="entry name" value="TRANSPORTER ARSB-RELATED"/>
    <property type="match status" value="1"/>
</dbReference>
<evidence type="ECO:0000313" key="12">
    <source>
        <dbReference type="Proteomes" id="UP001189429"/>
    </source>
</evidence>
<keyword evidence="4" id="KW-1003">Cell membrane</keyword>
<comment type="similarity">
    <text evidence="2">Belongs to the CitM (TC 2.A.11) transporter family.</text>
</comment>
<feature type="transmembrane region" description="Helical" evidence="9">
    <location>
        <begin position="358"/>
        <end position="377"/>
    </location>
</feature>
<feature type="transmembrane region" description="Helical" evidence="9">
    <location>
        <begin position="478"/>
        <end position="502"/>
    </location>
</feature>
<evidence type="ECO:0000256" key="9">
    <source>
        <dbReference type="SAM" id="Phobius"/>
    </source>
</evidence>
<evidence type="ECO:0000259" key="10">
    <source>
        <dbReference type="Pfam" id="PF03600"/>
    </source>
</evidence>
<keyword evidence="12" id="KW-1185">Reference proteome</keyword>
<evidence type="ECO:0000256" key="1">
    <source>
        <dbReference type="ARBA" id="ARBA00004651"/>
    </source>
</evidence>
<protein>
    <recommendedName>
        <fullName evidence="10">Citrate transporter-like domain-containing protein</fullName>
    </recommendedName>
</protein>
<evidence type="ECO:0000256" key="5">
    <source>
        <dbReference type="ARBA" id="ARBA00022692"/>
    </source>
</evidence>
<feature type="region of interest" description="Disordered" evidence="8">
    <location>
        <begin position="1"/>
        <end position="27"/>
    </location>
</feature>
<comment type="caution">
    <text evidence="11">The sequence shown here is derived from an EMBL/GenBank/DDBJ whole genome shotgun (WGS) entry which is preliminary data.</text>
</comment>
<reference evidence="11" key="1">
    <citation type="submission" date="2023-10" db="EMBL/GenBank/DDBJ databases">
        <authorList>
            <person name="Chen Y."/>
            <person name="Shah S."/>
            <person name="Dougan E. K."/>
            <person name="Thang M."/>
            <person name="Chan C."/>
        </authorList>
    </citation>
    <scope>NUCLEOTIDE SEQUENCE [LARGE SCALE GENOMIC DNA]</scope>
</reference>
<evidence type="ECO:0000256" key="2">
    <source>
        <dbReference type="ARBA" id="ARBA00009843"/>
    </source>
</evidence>
<dbReference type="PANTHER" id="PTHR43302:SF5">
    <property type="entry name" value="TRANSPORTER ARSB-RELATED"/>
    <property type="match status" value="1"/>
</dbReference>
<keyword evidence="7 9" id="KW-0472">Membrane</keyword>
<dbReference type="PRINTS" id="PR00758">
    <property type="entry name" value="ARSENICPUMP"/>
</dbReference>
<feature type="transmembrane region" description="Helical" evidence="9">
    <location>
        <begin position="277"/>
        <end position="299"/>
    </location>
</feature>
<evidence type="ECO:0000313" key="11">
    <source>
        <dbReference type="EMBL" id="CAK0879932.1"/>
    </source>
</evidence>
<keyword evidence="3" id="KW-0813">Transport</keyword>
<feature type="transmembrane region" description="Helical" evidence="9">
    <location>
        <begin position="569"/>
        <end position="588"/>
    </location>
</feature>
<dbReference type="Proteomes" id="UP001189429">
    <property type="component" value="Unassembled WGS sequence"/>
</dbReference>
<feature type="transmembrane region" description="Helical" evidence="9">
    <location>
        <begin position="600"/>
        <end position="621"/>
    </location>
</feature>
<feature type="domain" description="Citrate transporter-like" evidence="10">
    <location>
        <begin position="215"/>
        <end position="565"/>
    </location>
</feature>
<evidence type="ECO:0000256" key="4">
    <source>
        <dbReference type="ARBA" id="ARBA00022475"/>
    </source>
</evidence>
<gene>
    <name evidence="11" type="ORF">PCOR1329_LOCUS63223</name>
</gene>
<evidence type="ECO:0000256" key="7">
    <source>
        <dbReference type="ARBA" id="ARBA00023136"/>
    </source>
</evidence>
<feature type="region of interest" description="Disordered" evidence="8">
    <location>
        <begin position="115"/>
        <end position="135"/>
    </location>
</feature>
<evidence type="ECO:0000256" key="3">
    <source>
        <dbReference type="ARBA" id="ARBA00022448"/>
    </source>
</evidence>
<name>A0ABN9W5T5_9DINO</name>
<comment type="subcellular location">
    <subcellularLocation>
        <location evidence="1">Cell membrane</location>
        <topology evidence="1">Multi-pass membrane protein</topology>
    </subcellularLocation>
</comment>
<dbReference type="InterPro" id="IPR004680">
    <property type="entry name" value="Cit_transptr-like_dom"/>
</dbReference>
<dbReference type="InterPro" id="IPR000802">
    <property type="entry name" value="Arsenical_pump_ArsB"/>
</dbReference>
<dbReference type="Pfam" id="PF03600">
    <property type="entry name" value="CitMHS"/>
    <property type="match status" value="1"/>
</dbReference>
<sequence length="622" mass="64814">MLRRAEASLRPVRRPATAAPRGLAGDDGAPVCDDEQHLSVVGNPSAFLVGDVLASEDGALDSDAGSLLEFKRLHSWPCGDVAELKARHRSTSIDAVEVGAALPLEGAGAAAQRRGVGHAAPSLHERGQDQDDQSPVRVGRVGRLDLLQVGCSAAATLVTTGIDMFCVRQVANGSGPVYTPLLGIQLSALFALRKVEIIGITFDMRTVPPGFVILLMFSGVPLSTAWIALIGTPKLCPLHVMVVFFGMAYICVSLDGTGLLRHVALKVASKTNSPGSVFLAVSCLTGVLTLLTSNDIVILTLTPVILHLCAAKGYDPHPFVYLEFVTANVWSIILEIGNPTNMIVSDAAGFNFSTYFRSMAPAGIASGVTAVGVIYALSLSSFRTVPATVIAQRPGGEVADQDAGATPLQPFRAGACACRLVLLLMFATLDSVTSVPLWQSVGVVFVLSLVMDISMDLAGSDGTQSGCWSTLAKMPWEVAPFALSLFFMVEVLDITGVVSAMARVASAAIGGSRVGASFGIGVASIVACQCLNNQPMTVLFTKILTHSNFNVGQGAGQIAQRALIVGSNLGANVTLIGALAGPLWVGILAQNNIPMNQEKFVMAMVRITPVVAAAALATLLVT</sequence>
<feature type="transmembrane region" description="Helical" evidence="9">
    <location>
        <begin position="211"/>
        <end position="232"/>
    </location>
</feature>
<evidence type="ECO:0000256" key="8">
    <source>
        <dbReference type="SAM" id="MobiDB-lite"/>
    </source>
</evidence>
<evidence type="ECO:0000256" key="6">
    <source>
        <dbReference type="ARBA" id="ARBA00022989"/>
    </source>
</evidence>
<accession>A0ABN9W5T5</accession>
<dbReference type="CDD" id="cd00625">
    <property type="entry name" value="ArsB_NhaD_permease"/>
    <property type="match status" value="1"/>
</dbReference>
<keyword evidence="5 9" id="KW-0812">Transmembrane</keyword>